<gene>
    <name evidence="1" type="ORF">I4F81_000726</name>
</gene>
<accession>A0ACC3BJN0</accession>
<sequence>MGERHAPRRVRRRGLVAIITTATTVVAAAAAAAIVAVVAPAGVVATPARRVAPNLTAGAPPGVSVVFHPALWGAPRTAAAAPVGVSEAGGTIVAAASSAAVAALAPSTVRRFVPSDLAATFSVVDRPTGAFSRSACPASTLRHERVFRRGAHPNVYDVPHAFIFMDGESCGRAAGVAIGRNMTLVAASALASASSAAAAGVSDVWEAVQGRPSMARMLRYTGDARDVWVGWERHNRKCGRSHTYRKGTLFFFIASDTRQLSEVGVAFVHSQPFAVSFNPAVCVLAAPARAAASRLPQAAEGGGGTPSVLPVATSPADQPATPTEAPGVDGSTPSPTATPLTEGPVSEAGKPVTETSGAGPLAAGTPSAGVPTASPPPGTRPATDAEEASPPPSVFPPAVDAAAAASPFPTPTPLPPAAGGNARASDDGGAACFPATARVTLADGRVAPMAALRLGDKVVSRPGGEASAVYLFTHRQLGGLHDFLRIVAAPIAGGGASPGEGAVTRNRTLTLSAGHYVYAAAASAGGDGNGPARLVTAGALRAGDRLRDAAGTALAVESVSPVTVAGLINPHTLAGELIVDGVHVSCLTAAVAPRLARALLAPLAWAWRAGFGGGCLWAALHHSPPQQVLALLPGGESTVEL</sequence>
<keyword evidence="2" id="KW-1185">Reference proteome</keyword>
<proteinExistence type="predicted"/>
<evidence type="ECO:0000313" key="2">
    <source>
        <dbReference type="Proteomes" id="UP000798662"/>
    </source>
</evidence>
<dbReference type="Proteomes" id="UP000798662">
    <property type="component" value="Chromosome 1"/>
</dbReference>
<organism evidence="1 2">
    <name type="scientific">Pyropia yezoensis</name>
    <name type="common">Susabi-nori</name>
    <name type="synonym">Porphyra yezoensis</name>
    <dbReference type="NCBI Taxonomy" id="2788"/>
    <lineage>
        <taxon>Eukaryota</taxon>
        <taxon>Rhodophyta</taxon>
        <taxon>Bangiophyceae</taxon>
        <taxon>Bangiales</taxon>
        <taxon>Bangiaceae</taxon>
        <taxon>Pyropia</taxon>
    </lineage>
</organism>
<protein>
    <submittedName>
        <fullName evidence="1">Uncharacterized protein</fullName>
    </submittedName>
</protein>
<dbReference type="EMBL" id="CM020618">
    <property type="protein sequence ID" value="KAK1858113.1"/>
    <property type="molecule type" value="Genomic_DNA"/>
</dbReference>
<comment type="caution">
    <text evidence="1">The sequence shown here is derived from an EMBL/GenBank/DDBJ whole genome shotgun (WGS) entry which is preliminary data.</text>
</comment>
<evidence type="ECO:0000313" key="1">
    <source>
        <dbReference type="EMBL" id="KAK1858113.1"/>
    </source>
</evidence>
<name>A0ACC3BJN0_PYRYE</name>
<reference evidence="1" key="1">
    <citation type="submission" date="2019-11" db="EMBL/GenBank/DDBJ databases">
        <title>Nori genome reveals adaptations in red seaweeds to the harsh intertidal environment.</title>
        <authorList>
            <person name="Wang D."/>
            <person name="Mao Y."/>
        </authorList>
    </citation>
    <scope>NUCLEOTIDE SEQUENCE</scope>
    <source>
        <tissue evidence="1">Gametophyte</tissue>
    </source>
</reference>